<evidence type="ECO:0000313" key="2">
    <source>
        <dbReference type="Proteomes" id="UP000293547"/>
    </source>
</evidence>
<accession>A0ACB6FZE6</accession>
<organism evidence="1 2">
    <name type="scientific">Alternaria gaisen</name>
    <dbReference type="NCBI Taxonomy" id="167740"/>
    <lineage>
        <taxon>Eukaryota</taxon>
        <taxon>Fungi</taxon>
        <taxon>Dikarya</taxon>
        <taxon>Ascomycota</taxon>
        <taxon>Pezizomycotina</taxon>
        <taxon>Dothideomycetes</taxon>
        <taxon>Pleosporomycetidae</taxon>
        <taxon>Pleosporales</taxon>
        <taxon>Pleosporineae</taxon>
        <taxon>Pleosporaceae</taxon>
        <taxon>Alternaria</taxon>
        <taxon>Alternaria sect. Alternaria</taxon>
    </lineage>
</organism>
<reference evidence="1 2" key="1">
    <citation type="journal article" date="2019" name="bioRxiv">
        <title>Genomics, evolutionary history and diagnostics of the Alternaria alternata species group including apple and Asian pear pathotypes.</title>
        <authorList>
            <person name="Armitage A.D."/>
            <person name="Cockerton H.M."/>
            <person name="Sreenivasaprasad S."/>
            <person name="Woodhall J.W."/>
            <person name="Lane C.R."/>
            <person name="Harrison R.J."/>
            <person name="Clarkson J.P."/>
        </authorList>
    </citation>
    <scope>NUCLEOTIDE SEQUENCE [LARGE SCALE GENOMIC DNA]</scope>
    <source>
        <strain evidence="1 2">FERA 650</strain>
    </source>
</reference>
<evidence type="ECO:0000313" key="1">
    <source>
        <dbReference type="EMBL" id="KAB2109827.1"/>
    </source>
</evidence>
<proteinExistence type="predicted"/>
<protein>
    <submittedName>
        <fullName evidence="1">Uncharacterized protein</fullName>
    </submittedName>
</protein>
<name>A0ACB6FZE6_9PLEO</name>
<gene>
    <name evidence="1" type="ORF">AG0111_0g1410</name>
</gene>
<dbReference type="EMBL" id="PDWZ02000001">
    <property type="protein sequence ID" value="KAB2109827.1"/>
    <property type="molecule type" value="Genomic_DNA"/>
</dbReference>
<comment type="caution">
    <text evidence="1">The sequence shown here is derived from an EMBL/GenBank/DDBJ whole genome shotgun (WGS) entry which is preliminary data.</text>
</comment>
<keyword evidence="2" id="KW-1185">Reference proteome</keyword>
<dbReference type="Proteomes" id="UP000293547">
    <property type="component" value="Unassembled WGS sequence"/>
</dbReference>
<sequence>MQAFAVLMIAVSCPDHFRDSLPASIHSVRQLVSILRGMYDTNKLAARAYQIIYSIVKTSRPSVWADVAAAFPDEDIMVLLQQPAAGKLDSKYLPWPDDDQPNDGLFRYDVDEFGTYHFHPL</sequence>